<dbReference type="EMBL" id="CAMXCT030004412">
    <property type="protein sequence ID" value="CAL4796191.1"/>
    <property type="molecule type" value="Genomic_DNA"/>
</dbReference>
<dbReference type="PANTHER" id="PTHR33695:SF1">
    <property type="entry name" value="LIPOPROTEIN SIGNAL PEPTIDASE"/>
    <property type="match status" value="1"/>
</dbReference>
<reference evidence="10 11" key="2">
    <citation type="submission" date="2024-05" db="EMBL/GenBank/DDBJ databases">
        <authorList>
            <person name="Chen Y."/>
            <person name="Shah S."/>
            <person name="Dougan E. K."/>
            <person name="Thang M."/>
            <person name="Chan C."/>
        </authorList>
    </citation>
    <scope>NUCLEOTIDE SEQUENCE [LARGE SCALE GENOMIC DNA]</scope>
</reference>
<evidence type="ECO:0000256" key="6">
    <source>
        <dbReference type="ARBA" id="ARBA00023136"/>
    </source>
</evidence>
<dbReference type="PROSITE" id="PS00855">
    <property type="entry name" value="SPASE_II"/>
    <property type="match status" value="1"/>
</dbReference>
<dbReference type="PANTHER" id="PTHR33695">
    <property type="entry name" value="LIPOPROTEIN SIGNAL PEPTIDASE"/>
    <property type="match status" value="1"/>
</dbReference>
<dbReference type="EMBL" id="CAMXCT010004412">
    <property type="protein sequence ID" value="CAI4008879.1"/>
    <property type="molecule type" value="Genomic_DNA"/>
</dbReference>
<keyword evidence="3 7" id="KW-0812">Transmembrane</keyword>
<keyword evidence="6 7" id="KW-0472">Membrane</keyword>
<dbReference type="GO" id="GO:0006508">
    <property type="term" value="P:proteolysis"/>
    <property type="evidence" value="ECO:0007669"/>
    <property type="project" value="UniProtKB-KW"/>
</dbReference>
<feature type="signal peptide" evidence="8">
    <location>
        <begin position="1"/>
        <end position="17"/>
    </location>
</feature>
<reference evidence="9" key="1">
    <citation type="submission" date="2022-10" db="EMBL/GenBank/DDBJ databases">
        <authorList>
            <person name="Chen Y."/>
            <person name="Dougan E. K."/>
            <person name="Chan C."/>
            <person name="Rhodes N."/>
            <person name="Thang M."/>
        </authorList>
    </citation>
    <scope>NUCLEOTIDE SEQUENCE</scope>
</reference>
<dbReference type="OrthoDB" id="416089at2759"/>
<gene>
    <name evidence="9" type="ORF">C1SCF055_LOCUS34273</name>
</gene>
<keyword evidence="8" id="KW-0732">Signal</keyword>
<feature type="transmembrane region" description="Helical" evidence="7">
    <location>
        <begin position="98"/>
        <end position="116"/>
    </location>
</feature>
<keyword evidence="1" id="KW-1003">Cell membrane</keyword>
<dbReference type="EMBL" id="CAMXCT020004412">
    <property type="protein sequence ID" value="CAL1162254.1"/>
    <property type="molecule type" value="Genomic_DNA"/>
</dbReference>
<organism evidence="9">
    <name type="scientific">Cladocopium goreaui</name>
    <dbReference type="NCBI Taxonomy" id="2562237"/>
    <lineage>
        <taxon>Eukaryota</taxon>
        <taxon>Sar</taxon>
        <taxon>Alveolata</taxon>
        <taxon>Dinophyceae</taxon>
        <taxon>Suessiales</taxon>
        <taxon>Symbiodiniaceae</taxon>
        <taxon>Cladocopium</taxon>
    </lineage>
</organism>
<keyword evidence="4" id="KW-0378">Hydrolase</keyword>
<comment type="caution">
    <text evidence="9">The sequence shown here is derived from an EMBL/GenBank/DDBJ whole genome shotgun (WGS) entry which is preliminary data.</text>
</comment>
<accession>A0A9P1GFX9</accession>
<protein>
    <submittedName>
        <fullName evidence="10">Signal peptidase II</fullName>
    </submittedName>
</protein>
<dbReference type="InterPro" id="IPR001872">
    <property type="entry name" value="Peptidase_A8"/>
</dbReference>
<evidence type="ECO:0000256" key="3">
    <source>
        <dbReference type="ARBA" id="ARBA00022692"/>
    </source>
</evidence>
<dbReference type="Pfam" id="PF01252">
    <property type="entry name" value="Peptidase_A8"/>
    <property type="match status" value="1"/>
</dbReference>
<keyword evidence="2" id="KW-0645">Protease</keyword>
<keyword evidence="11" id="KW-1185">Reference proteome</keyword>
<feature type="transmembrane region" description="Helical" evidence="7">
    <location>
        <begin position="65"/>
        <end position="86"/>
    </location>
</feature>
<feature type="chain" id="PRO_5043272746" evidence="8">
    <location>
        <begin position="18"/>
        <end position="175"/>
    </location>
</feature>
<keyword evidence="5 7" id="KW-1133">Transmembrane helix</keyword>
<dbReference type="PRINTS" id="PR00781">
    <property type="entry name" value="LIPOSIGPTASE"/>
</dbReference>
<evidence type="ECO:0000256" key="8">
    <source>
        <dbReference type="SAM" id="SignalP"/>
    </source>
</evidence>
<dbReference type="GO" id="GO:0016020">
    <property type="term" value="C:membrane"/>
    <property type="evidence" value="ECO:0007669"/>
    <property type="project" value="InterPro"/>
</dbReference>
<dbReference type="GO" id="GO:0004190">
    <property type="term" value="F:aspartic-type endopeptidase activity"/>
    <property type="evidence" value="ECO:0007669"/>
    <property type="project" value="InterPro"/>
</dbReference>
<evidence type="ECO:0000256" key="2">
    <source>
        <dbReference type="ARBA" id="ARBA00022670"/>
    </source>
</evidence>
<evidence type="ECO:0000313" key="9">
    <source>
        <dbReference type="EMBL" id="CAI4008879.1"/>
    </source>
</evidence>
<evidence type="ECO:0000313" key="10">
    <source>
        <dbReference type="EMBL" id="CAL4796191.1"/>
    </source>
</evidence>
<name>A0A9P1GFX9_9DINO</name>
<evidence type="ECO:0000256" key="4">
    <source>
        <dbReference type="ARBA" id="ARBA00022801"/>
    </source>
</evidence>
<dbReference type="Proteomes" id="UP001152797">
    <property type="component" value="Unassembled WGS sequence"/>
</dbReference>
<proteinExistence type="predicted"/>
<evidence type="ECO:0000256" key="1">
    <source>
        <dbReference type="ARBA" id="ARBA00022475"/>
    </source>
</evidence>
<feature type="transmembrane region" description="Helical" evidence="7">
    <location>
        <begin position="136"/>
        <end position="157"/>
    </location>
</feature>
<evidence type="ECO:0000256" key="7">
    <source>
        <dbReference type="SAM" id="Phobius"/>
    </source>
</evidence>
<evidence type="ECO:0000256" key="5">
    <source>
        <dbReference type="ARBA" id="ARBA00022989"/>
    </source>
</evidence>
<sequence>MWQWLLVPLLLIPEAVLKMQAYQQSTTGRLLDINLYSQSLRLHWAFHLNEGSAMGYWMPRVQAALGFWGSKFMIFCGVLAAGFFVWQMQKSRTRAGQLGAVFLVSGAVGNLVDRFYVGGVIDYFLLQLKGIVNTSFFWNLSDLYIDFAVIFLLVALLRGDLAEPEAATGDDKKEH</sequence>
<evidence type="ECO:0000313" key="11">
    <source>
        <dbReference type="Proteomes" id="UP001152797"/>
    </source>
</evidence>
<dbReference type="AlphaFoldDB" id="A0A9P1GFX9"/>